<dbReference type="InterPro" id="IPR010328">
    <property type="entry name" value="DUF928"/>
</dbReference>
<protein>
    <recommendedName>
        <fullName evidence="5">DUF928 domain-containing protein</fullName>
    </recommendedName>
</protein>
<name>A0A2R5FNS0_NOSCO</name>
<keyword evidence="2" id="KW-0732">Signal</keyword>
<feature type="signal peptide" evidence="2">
    <location>
        <begin position="1"/>
        <end position="30"/>
    </location>
</feature>
<dbReference type="OrthoDB" id="536034at2"/>
<comment type="caution">
    <text evidence="3">The sequence shown here is derived from an EMBL/GenBank/DDBJ whole genome shotgun (WGS) entry which is preliminary data.</text>
</comment>
<evidence type="ECO:0000313" key="3">
    <source>
        <dbReference type="EMBL" id="GBG19689.1"/>
    </source>
</evidence>
<dbReference type="EMBL" id="BDUD01000001">
    <property type="protein sequence ID" value="GBG19689.1"/>
    <property type="molecule type" value="Genomic_DNA"/>
</dbReference>
<evidence type="ECO:0008006" key="5">
    <source>
        <dbReference type="Google" id="ProtNLM"/>
    </source>
</evidence>
<gene>
    <name evidence="3" type="ORF">NIES4072_33580</name>
</gene>
<feature type="chain" id="PRO_5015305076" description="DUF928 domain-containing protein" evidence="2">
    <location>
        <begin position="31"/>
        <end position="273"/>
    </location>
</feature>
<feature type="region of interest" description="Disordered" evidence="1">
    <location>
        <begin position="51"/>
        <end position="80"/>
    </location>
</feature>
<reference evidence="3 4" key="1">
    <citation type="submission" date="2017-06" db="EMBL/GenBank/DDBJ databases">
        <title>Genome sequencing of cyanobaciteial culture collection at National Institute for Environmental Studies (NIES).</title>
        <authorList>
            <person name="Hirose Y."/>
            <person name="Shimura Y."/>
            <person name="Fujisawa T."/>
            <person name="Nakamura Y."/>
            <person name="Kawachi M."/>
        </authorList>
    </citation>
    <scope>NUCLEOTIDE SEQUENCE [LARGE SCALE GENOMIC DNA]</scope>
    <source>
        <strain evidence="3 4">NIES-4072</strain>
    </source>
</reference>
<accession>A0A2R5FNS0</accession>
<evidence type="ECO:0000256" key="2">
    <source>
        <dbReference type="SAM" id="SignalP"/>
    </source>
</evidence>
<evidence type="ECO:0000313" key="4">
    <source>
        <dbReference type="Proteomes" id="UP000245124"/>
    </source>
</evidence>
<organism evidence="3 4">
    <name type="scientific">Nostoc commune NIES-4072</name>
    <dbReference type="NCBI Taxonomy" id="2005467"/>
    <lineage>
        <taxon>Bacteria</taxon>
        <taxon>Bacillati</taxon>
        <taxon>Cyanobacteriota</taxon>
        <taxon>Cyanophyceae</taxon>
        <taxon>Nostocales</taxon>
        <taxon>Nostocaceae</taxon>
        <taxon>Nostoc</taxon>
    </lineage>
</organism>
<dbReference type="Proteomes" id="UP000245124">
    <property type="component" value="Unassembled WGS sequence"/>
</dbReference>
<sequence length="273" mass="30080">MKSNSQQIKLFLVVALSCTSLLVSLTPVLAKPTLSSSPSARGAKTNLAQATAFNQPSLPSGPPPGGRVRGGAKRDGGDACPLPITKTDLTALVPFTEEDNSVINVWGQTTVEHPSWFFYVPYTKDLPYAVEFVLQDQDLKDIYKEAIALPDKAGVIRVSLPTNAPALALNKQYRWFLTVNCDRQENSPPTFVEGVIQRIELKPAALKELQTTEPLKRYAIYAQNGIWYEALTTLAQLRDQNPKNAGLQAEWRNLLSSIRLDDIATEPIVSEKF</sequence>
<keyword evidence="4" id="KW-1185">Reference proteome</keyword>
<dbReference type="RefSeq" id="WP_109009448.1">
    <property type="nucleotide sequence ID" value="NZ_BDUD01000001.1"/>
</dbReference>
<dbReference type="Pfam" id="PF06051">
    <property type="entry name" value="DUF928"/>
    <property type="match status" value="1"/>
</dbReference>
<evidence type="ECO:0000256" key="1">
    <source>
        <dbReference type="SAM" id="MobiDB-lite"/>
    </source>
</evidence>
<proteinExistence type="predicted"/>
<dbReference type="AlphaFoldDB" id="A0A2R5FNS0"/>